<feature type="domain" description="Ribonuclease H1 N-terminal" evidence="11">
    <location>
        <begin position="6"/>
        <end position="47"/>
    </location>
</feature>
<dbReference type="GO" id="GO:0046872">
    <property type="term" value="F:metal ion binding"/>
    <property type="evidence" value="ECO:0007669"/>
    <property type="project" value="UniProtKB-KW"/>
</dbReference>
<accession>A0AAD9U603</accession>
<evidence type="ECO:0000256" key="9">
    <source>
        <dbReference type="ARBA" id="ARBA00022801"/>
    </source>
</evidence>
<keyword evidence="7" id="KW-0479">Metal-binding</keyword>
<dbReference type="FunFam" id="3.40.970.10:FF:000002">
    <property type="entry name" value="Ribonuclease H"/>
    <property type="match status" value="1"/>
</dbReference>
<comment type="function">
    <text evidence="2">Endonuclease that specifically degrades the RNA of RNA-DNA hybrids.</text>
</comment>
<evidence type="ECO:0000256" key="2">
    <source>
        <dbReference type="ARBA" id="ARBA00004065"/>
    </source>
</evidence>
<sequence length="112" mass="12567">MRRNSVYVVFRGRKTGLFSSWPACHEQVDGFTGASYKKFNSRDEAYKALRTPFVYSCHSCPESSMNVAEKILESSHQCSIIITQAFSFFSLMTVSSTIATLSCITSKMTLIL</sequence>
<keyword evidence="13" id="KW-1185">Reference proteome</keyword>
<name>A0AAD9U603_9ROSI</name>
<evidence type="ECO:0000256" key="5">
    <source>
        <dbReference type="ARBA" id="ARBA00017721"/>
    </source>
</evidence>
<gene>
    <name evidence="12" type="ORF">Ddye_015493</name>
</gene>
<reference evidence="12" key="1">
    <citation type="journal article" date="2023" name="Plant J.">
        <title>Genome sequences and population genomics provide insights into the demographic history, inbreeding, and mutation load of two 'living fossil' tree species of Dipteronia.</title>
        <authorList>
            <person name="Feng Y."/>
            <person name="Comes H.P."/>
            <person name="Chen J."/>
            <person name="Zhu S."/>
            <person name="Lu R."/>
            <person name="Zhang X."/>
            <person name="Li P."/>
            <person name="Qiu J."/>
            <person name="Olsen K.M."/>
            <person name="Qiu Y."/>
        </authorList>
    </citation>
    <scope>NUCLEOTIDE SEQUENCE</scope>
    <source>
        <strain evidence="12">KIB01</strain>
    </source>
</reference>
<dbReference type="InterPro" id="IPR037056">
    <property type="entry name" value="RNase_H1_N_sf"/>
</dbReference>
<dbReference type="InterPro" id="IPR011320">
    <property type="entry name" value="RNase_H1_N"/>
</dbReference>
<comment type="similarity">
    <text evidence="3">Belongs to the RNase H family.</text>
</comment>
<dbReference type="Gene3D" id="3.40.970.10">
    <property type="entry name" value="Ribonuclease H1, N-terminal domain"/>
    <property type="match status" value="1"/>
</dbReference>
<evidence type="ECO:0000313" key="12">
    <source>
        <dbReference type="EMBL" id="KAK2648004.1"/>
    </source>
</evidence>
<keyword evidence="10" id="KW-0460">Magnesium</keyword>
<evidence type="ECO:0000256" key="4">
    <source>
        <dbReference type="ARBA" id="ARBA00012180"/>
    </source>
</evidence>
<proteinExistence type="inferred from homology"/>
<dbReference type="EC" id="3.1.26.4" evidence="4"/>
<dbReference type="Pfam" id="PF01693">
    <property type="entry name" value="Cauli_VI"/>
    <property type="match status" value="1"/>
</dbReference>
<evidence type="ECO:0000256" key="1">
    <source>
        <dbReference type="ARBA" id="ARBA00001946"/>
    </source>
</evidence>
<evidence type="ECO:0000256" key="8">
    <source>
        <dbReference type="ARBA" id="ARBA00022759"/>
    </source>
</evidence>
<comment type="cofactor">
    <cofactor evidence="1">
        <name>Mg(2+)</name>
        <dbReference type="ChEBI" id="CHEBI:18420"/>
    </cofactor>
</comment>
<comment type="caution">
    <text evidence="12">The sequence shown here is derived from an EMBL/GenBank/DDBJ whole genome shotgun (WGS) entry which is preliminary data.</text>
</comment>
<keyword evidence="9" id="KW-0378">Hydrolase</keyword>
<keyword evidence="8" id="KW-0255">Endonuclease</keyword>
<dbReference type="AlphaFoldDB" id="A0AAD9U603"/>
<evidence type="ECO:0000259" key="11">
    <source>
        <dbReference type="Pfam" id="PF01693"/>
    </source>
</evidence>
<dbReference type="InterPro" id="IPR009027">
    <property type="entry name" value="Ribosomal_bL9/RNase_H1_N"/>
</dbReference>
<dbReference type="EMBL" id="JANJYI010000005">
    <property type="protein sequence ID" value="KAK2648004.1"/>
    <property type="molecule type" value="Genomic_DNA"/>
</dbReference>
<evidence type="ECO:0000256" key="6">
    <source>
        <dbReference type="ARBA" id="ARBA00022722"/>
    </source>
</evidence>
<protein>
    <recommendedName>
        <fullName evidence="5">Ribonuclease H</fullName>
        <ecNumber evidence="4">3.1.26.4</ecNumber>
    </recommendedName>
</protein>
<organism evidence="12 13">
    <name type="scientific">Dipteronia dyeriana</name>
    <dbReference type="NCBI Taxonomy" id="168575"/>
    <lineage>
        <taxon>Eukaryota</taxon>
        <taxon>Viridiplantae</taxon>
        <taxon>Streptophyta</taxon>
        <taxon>Embryophyta</taxon>
        <taxon>Tracheophyta</taxon>
        <taxon>Spermatophyta</taxon>
        <taxon>Magnoliopsida</taxon>
        <taxon>eudicotyledons</taxon>
        <taxon>Gunneridae</taxon>
        <taxon>Pentapetalae</taxon>
        <taxon>rosids</taxon>
        <taxon>malvids</taxon>
        <taxon>Sapindales</taxon>
        <taxon>Sapindaceae</taxon>
        <taxon>Hippocastanoideae</taxon>
        <taxon>Acereae</taxon>
        <taxon>Dipteronia</taxon>
    </lineage>
</organism>
<evidence type="ECO:0000256" key="3">
    <source>
        <dbReference type="ARBA" id="ARBA00005300"/>
    </source>
</evidence>
<evidence type="ECO:0000256" key="7">
    <source>
        <dbReference type="ARBA" id="ARBA00022723"/>
    </source>
</evidence>
<keyword evidence="6" id="KW-0540">Nuclease</keyword>
<dbReference type="Proteomes" id="UP001280121">
    <property type="component" value="Unassembled WGS sequence"/>
</dbReference>
<dbReference type="SUPFAM" id="SSF55658">
    <property type="entry name" value="L9 N-domain-like"/>
    <property type="match status" value="1"/>
</dbReference>
<evidence type="ECO:0000256" key="10">
    <source>
        <dbReference type="ARBA" id="ARBA00022842"/>
    </source>
</evidence>
<dbReference type="GO" id="GO:0004523">
    <property type="term" value="F:RNA-DNA hybrid ribonuclease activity"/>
    <property type="evidence" value="ECO:0007669"/>
    <property type="project" value="UniProtKB-EC"/>
</dbReference>
<evidence type="ECO:0000313" key="13">
    <source>
        <dbReference type="Proteomes" id="UP001280121"/>
    </source>
</evidence>